<dbReference type="GO" id="GO:0005743">
    <property type="term" value="C:mitochondrial inner membrane"/>
    <property type="evidence" value="ECO:0007669"/>
    <property type="project" value="TreeGrafter"/>
</dbReference>
<reference evidence="6" key="1">
    <citation type="journal article" date="2021" name="J. Neurophysiol.">
        <title>Gene transcription changes in a locust model of noise-induced deafness.</title>
        <authorList>
            <person name="French A.S."/>
            <person name="Warren B."/>
        </authorList>
    </citation>
    <scope>NUCLEOTIDE SEQUENCE</scope>
</reference>
<evidence type="ECO:0000313" key="6">
    <source>
        <dbReference type="EMBL" id="QVD39638.1"/>
    </source>
</evidence>
<feature type="transmembrane region" description="Helical" evidence="5">
    <location>
        <begin position="239"/>
        <end position="258"/>
    </location>
</feature>
<evidence type="ECO:0000256" key="2">
    <source>
        <dbReference type="ARBA" id="ARBA00022692"/>
    </source>
</evidence>
<evidence type="ECO:0000256" key="5">
    <source>
        <dbReference type="RuleBase" id="RU004379"/>
    </source>
</evidence>
<dbReference type="OrthoDB" id="6285520at2759"/>
<comment type="similarity">
    <text evidence="5">Belongs to the BI1 family.</text>
</comment>
<feature type="transmembrane region" description="Helical" evidence="5">
    <location>
        <begin position="183"/>
        <end position="203"/>
    </location>
</feature>
<name>A0A8E5JTU7_SCHGR</name>
<dbReference type="KEGG" id="sgre:126322441"/>
<evidence type="ECO:0000256" key="4">
    <source>
        <dbReference type="ARBA" id="ARBA00023136"/>
    </source>
</evidence>
<dbReference type="RefSeq" id="XP_049850324.1">
    <property type="nucleotide sequence ID" value="XM_049994367.1"/>
</dbReference>
<comment type="subcellular location">
    <subcellularLocation>
        <location evidence="1">Membrane</location>
        <topology evidence="1">Multi-pass membrane protein</topology>
    </subcellularLocation>
</comment>
<feature type="transmembrane region" description="Helical" evidence="5">
    <location>
        <begin position="264"/>
        <end position="284"/>
    </location>
</feature>
<dbReference type="AlphaFoldDB" id="A0A8E5JTU7"/>
<evidence type="ECO:0000256" key="1">
    <source>
        <dbReference type="ARBA" id="ARBA00004141"/>
    </source>
</evidence>
<dbReference type="PANTHER" id="PTHR23291:SF112">
    <property type="entry name" value="GROWTH HORMONE-INDUCIBLE TRANSMEMBRANE PROTEIN"/>
    <property type="match status" value="1"/>
</dbReference>
<keyword evidence="3 5" id="KW-1133">Transmembrane helix</keyword>
<keyword evidence="2 5" id="KW-0812">Transmembrane</keyword>
<dbReference type="InterPro" id="IPR006214">
    <property type="entry name" value="Bax_inhibitor_1-related"/>
</dbReference>
<protein>
    <submittedName>
        <fullName evidence="6">Growth hormone-inducible transmembrane protein-like protein</fullName>
    </submittedName>
</protein>
<feature type="transmembrane region" description="Helical" evidence="5">
    <location>
        <begin position="119"/>
        <end position="138"/>
    </location>
</feature>
<proteinExistence type="evidence at transcript level"/>
<dbReference type="PANTHER" id="PTHR23291">
    <property type="entry name" value="BAX INHIBITOR-RELATED"/>
    <property type="match status" value="1"/>
</dbReference>
<dbReference type="EMBL" id="MW962872">
    <property type="protein sequence ID" value="QVD39638.1"/>
    <property type="molecule type" value="mRNA"/>
</dbReference>
<organism evidence="6">
    <name type="scientific">Schistocerca gregaria</name>
    <name type="common">Desert locust</name>
    <name type="synonym">Gryllus gregarius</name>
    <dbReference type="NCBI Taxonomy" id="7010"/>
    <lineage>
        <taxon>Eukaryota</taxon>
        <taxon>Metazoa</taxon>
        <taxon>Ecdysozoa</taxon>
        <taxon>Arthropoda</taxon>
        <taxon>Hexapoda</taxon>
        <taxon>Insecta</taxon>
        <taxon>Pterygota</taxon>
        <taxon>Neoptera</taxon>
        <taxon>Polyneoptera</taxon>
        <taxon>Orthoptera</taxon>
        <taxon>Caelifera</taxon>
        <taxon>Acrididea</taxon>
        <taxon>Acridomorpha</taxon>
        <taxon>Acridoidea</taxon>
        <taxon>Acrididae</taxon>
        <taxon>Cyrtacanthacridinae</taxon>
        <taxon>Schistocerca</taxon>
    </lineage>
</organism>
<dbReference type="GeneID" id="126322441"/>
<keyword evidence="4 5" id="KW-0472">Membrane</keyword>
<sequence length="337" mass="35756">MLITTICRVSVAPSLQPLRTRCLSMKQCSPKIQIVRCFTNDSRNTFSERLARRRSLKEKLLAPAGETAFNIGKGAVAGGAALGLGALCFYGLGLSKQTGAIDHATFWPEYVKQRIRDTYMYFGGSIVVTAASAAAALRSPRVMSLVTKNSFGAIALSFAALIGTNVIVQSIPYQKGFGVKQMAWLAHSAVLGAFIAPICFVGGPVLIRAAWYTAGVVGGLSTVAVCAPSEKFLMMGGPLAIGLGVVFASSLGTMFLPPSTALGAGLYAISMYGGLLLFSGFLLYDTQRIIKLAEVYPINSARPYDPVNASISIYLDTVNIFIRIAMILAGSGSNRRK</sequence>
<accession>A0A8E5JTU7</accession>
<dbReference type="Pfam" id="PF01027">
    <property type="entry name" value="Bax1-I"/>
    <property type="match status" value="1"/>
</dbReference>
<dbReference type="RefSeq" id="XP_049850325.1">
    <property type="nucleotide sequence ID" value="XM_049994368.1"/>
</dbReference>
<evidence type="ECO:0000256" key="3">
    <source>
        <dbReference type="ARBA" id="ARBA00022989"/>
    </source>
</evidence>
<feature type="transmembrane region" description="Helical" evidence="5">
    <location>
        <begin position="209"/>
        <end position="227"/>
    </location>
</feature>
<feature type="transmembrane region" description="Helical" evidence="5">
    <location>
        <begin position="150"/>
        <end position="171"/>
    </location>
</feature>